<evidence type="ECO:0000256" key="1">
    <source>
        <dbReference type="ARBA" id="ARBA00012104"/>
    </source>
</evidence>
<dbReference type="PANTHER" id="PTHR10534">
    <property type="entry name" value="PYRIDOXAL KINASE"/>
    <property type="match status" value="1"/>
</dbReference>
<feature type="domain" description="Pyridoxamine kinase/Phosphomethylpyrimidine kinase" evidence="6">
    <location>
        <begin position="122"/>
        <end position="256"/>
    </location>
</feature>
<dbReference type="InterPro" id="IPR029056">
    <property type="entry name" value="Ribokinase-like"/>
</dbReference>
<dbReference type="NCBIfam" id="TIGR00687">
    <property type="entry name" value="pyridox_kin"/>
    <property type="match status" value="1"/>
</dbReference>
<gene>
    <name evidence="7" type="ORF">EIC27_03850</name>
</gene>
<keyword evidence="3" id="KW-0547">Nucleotide-binding</keyword>
<proteinExistence type="predicted"/>
<dbReference type="EC" id="2.7.1.35" evidence="1"/>
<evidence type="ECO:0000313" key="7">
    <source>
        <dbReference type="EMBL" id="RST66110.1"/>
    </source>
</evidence>
<organism evidence="7 8">
    <name type="scientific">Candidatus Aquarickettsia rohweri</name>
    <dbReference type="NCBI Taxonomy" id="2602574"/>
    <lineage>
        <taxon>Bacteria</taxon>
        <taxon>Pseudomonadati</taxon>
        <taxon>Pseudomonadota</taxon>
        <taxon>Alphaproteobacteria</taxon>
        <taxon>Rickettsiales</taxon>
        <taxon>Candidatus Midichloriaceae</taxon>
        <taxon>Candidatus Aquarickettsia</taxon>
    </lineage>
</organism>
<dbReference type="EMBL" id="RXFM01000046">
    <property type="protein sequence ID" value="RST66110.1"/>
    <property type="molecule type" value="Genomic_DNA"/>
</dbReference>
<dbReference type="OrthoDB" id="9800808at2"/>
<protein>
    <recommendedName>
        <fullName evidence="1">pyridoxal kinase</fullName>
        <ecNumber evidence="1">2.7.1.35</ecNumber>
    </recommendedName>
</protein>
<dbReference type="PANTHER" id="PTHR10534:SF2">
    <property type="entry name" value="PYRIDOXAL KINASE"/>
    <property type="match status" value="1"/>
</dbReference>
<keyword evidence="5" id="KW-0067">ATP-binding</keyword>
<dbReference type="InterPro" id="IPR004625">
    <property type="entry name" value="PyrdxlKinase"/>
</dbReference>
<comment type="caution">
    <text evidence="7">The sequence shown here is derived from an EMBL/GenBank/DDBJ whole genome shotgun (WGS) entry which is preliminary data.</text>
</comment>
<dbReference type="Pfam" id="PF08543">
    <property type="entry name" value="Phos_pyr_kin"/>
    <property type="match status" value="1"/>
</dbReference>
<dbReference type="AlphaFoldDB" id="A0A3R9Z6X5"/>
<evidence type="ECO:0000256" key="5">
    <source>
        <dbReference type="ARBA" id="ARBA00022840"/>
    </source>
</evidence>
<dbReference type="GO" id="GO:0005829">
    <property type="term" value="C:cytosol"/>
    <property type="evidence" value="ECO:0007669"/>
    <property type="project" value="TreeGrafter"/>
</dbReference>
<dbReference type="GO" id="GO:0009443">
    <property type="term" value="P:pyridoxal 5'-phosphate salvage"/>
    <property type="evidence" value="ECO:0007669"/>
    <property type="project" value="InterPro"/>
</dbReference>
<name>A0A3R9Z6X5_9RICK</name>
<reference evidence="8" key="1">
    <citation type="submission" date="2018-11" db="EMBL/GenBank/DDBJ databases">
        <title>Phylogenetic, genomic, and biogeographic characterization of a novel and ubiquitous marine invertebrate-associated Rickettsiales parasite, Candidatus Marinoinvertebrata rohwerii, gen. nov., sp. nov.</title>
        <authorList>
            <person name="Klinges J.G."/>
            <person name="Rosales S.M."/>
            <person name="Mcminds R."/>
            <person name="Shaver E.C."/>
            <person name="Shantz A."/>
            <person name="Peters E.C."/>
            <person name="Burkepile D.E."/>
            <person name="Silliman B.R."/>
            <person name="Vega Thurber R.L."/>
        </authorList>
    </citation>
    <scope>NUCLEOTIDE SEQUENCE [LARGE SCALE GENOMIC DNA]</scope>
    <source>
        <strain evidence="8">a_cerv_44</strain>
    </source>
</reference>
<sequence>MSILSIQFHVSHGYIGNKVASFALQCLKHKVININTAQFSNHNLYKEFLVDIFQVCHVKKVINGLSKINIINNQINGFLTGHMGNELISLEALNFVKNIKNNIPDLIYLCNAKLGNKERGLYVKPELLDFYRNYALKLSDILVVNHFEAEILTMHNINNINHAKLVAKKLADMGLSRIIIISGLKINSKTISTLLFDSNNFYIQESPLINFEQKPAGLGNFLSALFLGNYLHTNNILKSFSNTIATINNILEINHKTKSKELEIIQGQEKISNPETNFVINKL</sequence>
<dbReference type="Proteomes" id="UP000279470">
    <property type="component" value="Unassembled WGS sequence"/>
</dbReference>
<dbReference type="SUPFAM" id="SSF53613">
    <property type="entry name" value="Ribokinase-like"/>
    <property type="match status" value="1"/>
</dbReference>
<dbReference type="GO" id="GO:0005524">
    <property type="term" value="F:ATP binding"/>
    <property type="evidence" value="ECO:0007669"/>
    <property type="project" value="UniProtKB-KW"/>
</dbReference>
<evidence type="ECO:0000313" key="8">
    <source>
        <dbReference type="Proteomes" id="UP000279470"/>
    </source>
</evidence>
<keyword evidence="4 7" id="KW-0418">Kinase</keyword>
<keyword evidence="2 7" id="KW-0808">Transferase</keyword>
<dbReference type="InterPro" id="IPR013749">
    <property type="entry name" value="PM/HMP-P_kinase-1"/>
</dbReference>
<evidence type="ECO:0000256" key="4">
    <source>
        <dbReference type="ARBA" id="ARBA00022777"/>
    </source>
</evidence>
<accession>A0A3R9Z6X5</accession>
<evidence type="ECO:0000256" key="2">
    <source>
        <dbReference type="ARBA" id="ARBA00022679"/>
    </source>
</evidence>
<evidence type="ECO:0000256" key="3">
    <source>
        <dbReference type="ARBA" id="ARBA00022741"/>
    </source>
</evidence>
<evidence type="ECO:0000259" key="6">
    <source>
        <dbReference type="Pfam" id="PF08543"/>
    </source>
</evidence>
<dbReference type="Gene3D" id="3.40.1190.20">
    <property type="match status" value="1"/>
</dbReference>
<dbReference type="GO" id="GO:0008478">
    <property type="term" value="F:pyridoxal kinase activity"/>
    <property type="evidence" value="ECO:0007669"/>
    <property type="project" value="UniProtKB-EC"/>
</dbReference>
<keyword evidence="8" id="KW-1185">Reference proteome</keyword>
<dbReference type="RefSeq" id="WP_126044818.1">
    <property type="nucleotide sequence ID" value="NZ_RXFM01000046.1"/>
</dbReference>